<protein>
    <submittedName>
        <fullName evidence="2">Uncharacterized protein</fullName>
    </submittedName>
</protein>
<keyword evidence="3" id="KW-1185">Reference proteome</keyword>
<reference evidence="2 3" key="1">
    <citation type="journal article" date="2019" name="Sci. Rep.">
        <title>Orb-weaving spider Araneus ventricosus genome elucidates the spidroin gene catalogue.</title>
        <authorList>
            <person name="Kono N."/>
            <person name="Nakamura H."/>
            <person name="Ohtoshi R."/>
            <person name="Moran D.A.P."/>
            <person name="Shinohara A."/>
            <person name="Yoshida Y."/>
            <person name="Fujiwara M."/>
            <person name="Mori M."/>
            <person name="Tomita M."/>
            <person name="Arakawa K."/>
        </authorList>
    </citation>
    <scope>NUCLEOTIDE SEQUENCE [LARGE SCALE GENOMIC DNA]</scope>
</reference>
<organism evidence="2 3">
    <name type="scientific">Araneus ventricosus</name>
    <name type="common">Orbweaver spider</name>
    <name type="synonym">Epeira ventricosa</name>
    <dbReference type="NCBI Taxonomy" id="182803"/>
    <lineage>
        <taxon>Eukaryota</taxon>
        <taxon>Metazoa</taxon>
        <taxon>Ecdysozoa</taxon>
        <taxon>Arthropoda</taxon>
        <taxon>Chelicerata</taxon>
        <taxon>Arachnida</taxon>
        <taxon>Araneae</taxon>
        <taxon>Araneomorphae</taxon>
        <taxon>Entelegynae</taxon>
        <taxon>Araneoidea</taxon>
        <taxon>Araneidae</taxon>
        <taxon>Araneus</taxon>
    </lineage>
</organism>
<feature type="compositionally biased region" description="Polar residues" evidence="1">
    <location>
        <begin position="65"/>
        <end position="84"/>
    </location>
</feature>
<evidence type="ECO:0000313" key="3">
    <source>
        <dbReference type="Proteomes" id="UP000499080"/>
    </source>
</evidence>
<evidence type="ECO:0000313" key="2">
    <source>
        <dbReference type="EMBL" id="GBM89633.1"/>
    </source>
</evidence>
<dbReference type="Proteomes" id="UP000499080">
    <property type="component" value="Unassembled WGS sequence"/>
</dbReference>
<evidence type="ECO:0000256" key="1">
    <source>
        <dbReference type="SAM" id="MobiDB-lite"/>
    </source>
</evidence>
<proteinExistence type="predicted"/>
<gene>
    <name evidence="2" type="ORF">AVEN_190286_1</name>
</gene>
<sequence length="84" mass="9330">MANSALLAWKIESHMGDKFLPERQLKCTQNDQTGKGLCHCKMKLSLKPEGQAELQPTLCVPSRNARPSKQSHRGVNTANEDVNI</sequence>
<dbReference type="EMBL" id="BGPR01003557">
    <property type="protein sequence ID" value="GBM89633.1"/>
    <property type="molecule type" value="Genomic_DNA"/>
</dbReference>
<name>A0A4Y2JH33_ARAVE</name>
<feature type="region of interest" description="Disordered" evidence="1">
    <location>
        <begin position="62"/>
        <end position="84"/>
    </location>
</feature>
<comment type="caution">
    <text evidence="2">The sequence shown here is derived from an EMBL/GenBank/DDBJ whole genome shotgun (WGS) entry which is preliminary data.</text>
</comment>
<dbReference type="AlphaFoldDB" id="A0A4Y2JH33"/>
<accession>A0A4Y2JH33</accession>